<evidence type="ECO:0000313" key="1">
    <source>
        <dbReference type="EMBL" id="PWN08019.1"/>
    </source>
</evidence>
<sequence length="79" mass="9152">MSDTYKNYLQDLSFLIKERALKANEDLKKASDEEEAFTAGYLAAFHHVIEIMKNQAVSFNIDENEIMLDDFDPDKDLMC</sequence>
<dbReference type="OrthoDB" id="1494948at2"/>
<reference evidence="1 2" key="1">
    <citation type="submission" date="2018-05" db="EMBL/GenBank/DDBJ databases">
        <title>Rhodohalobacter halophilus gen. nov., sp. nov., a moderately halophilic member of the family Balneolaceae.</title>
        <authorList>
            <person name="Liu Z.-W."/>
        </authorList>
    </citation>
    <scope>NUCLEOTIDE SEQUENCE [LARGE SCALE GENOMIC DNA]</scope>
    <source>
        <strain evidence="1 2">8A47</strain>
    </source>
</reference>
<gene>
    <name evidence="1" type="ORF">DDZ15_03125</name>
</gene>
<dbReference type="EMBL" id="QGGB01000002">
    <property type="protein sequence ID" value="PWN08019.1"/>
    <property type="molecule type" value="Genomic_DNA"/>
</dbReference>
<comment type="caution">
    <text evidence="1">The sequence shown here is derived from an EMBL/GenBank/DDBJ whole genome shotgun (WGS) entry which is preliminary data.</text>
</comment>
<dbReference type="AlphaFoldDB" id="A0A316TX66"/>
<dbReference type="RefSeq" id="WP_109644735.1">
    <property type="nucleotide sequence ID" value="NZ_QGGB01000002.1"/>
</dbReference>
<name>A0A316TX66_9BACT</name>
<organism evidence="1 2">
    <name type="scientific">Rhodohalobacter mucosus</name>
    <dbReference type="NCBI Taxonomy" id="2079485"/>
    <lineage>
        <taxon>Bacteria</taxon>
        <taxon>Pseudomonadati</taxon>
        <taxon>Balneolota</taxon>
        <taxon>Balneolia</taxon>
        <taxon>Balneolales</taxon>
        <taxon>Balneolaceae</taxon>
        <taxon>Rhodohalobacter</taxon>
    </lineage>
</organism>
<proteinExistence type="predicted"/>
<keyword evidence="2" id="KW-1185">Reference proteome</keyword>
<dbReference type="Proteomes" id="UP000245533">
    <property type="component" value="Unassembled WGS sequence"/>
</dbReference>
<accession>A0A316TX66</accession>
<evidence type="ECO:0000313" key="2">
    <source>
        <dbReference type="Proteomes" id="UP000245533"/>
    </source>
</evidence>
<protein>
    <submittedName>
        <fullName evidence="1">Uncharacterized protein</fullName>
    </submittedName>
</protein>